<organism evidence="1 2">
    <name type="scientific">Mytilus edulis</name>
    <name type="common">Blue mussel</name>
    <dbReference type="NCBI Taxonomy" id="6550"/>
    <lineage>
        <taxon>Eukaryota</taxon>
        <taxon>Metazoa</taxon>
        <taxon>Spiralia</taxon>
        <taxon>Lophotrochozoa</taxon>
        <taxon>Mollusca</taxon>
        <taxon>Bivalvia</taxon>
        <taxon>Autobranchia</taxon>
        <taxon>Pteriomorphia</taxon>
        <taxon>Mytilida</taxon>
        <taxon>Mytiloidea</taxon>
        <taxon>Mytilidae</taxon>
        <taxon>Mytilinae</taxon>
        <taxon>Mytilus</taxon>
    </lineage>
</organism>
<evidence type="ECO:0000313" key="2">
    <source>
        <dbReference type="Proteomes" id="UP000683360"/>
    </source>
</evidence>
<dbReference type="InterPro" id="IPR014729">
    <property type="entry name" value="Rossmann-like_a/b/a_fold"/>
</dbReference>
<gene>
    <name evidence="1" type="ORF">MEDL_27472</name>
</gene>
<keyword evidence="2" id="KW-1185">Reference proteome</keyword>
<comment type="caution">
    <text evidence="1">The sequence shown here is derived from an EMBL/GenBank/DDBJ whole genome shotgun (WGS) entry which is preliminary data.</text>
</comment>
<evidence type="ECO:0000313" key="1">
    <source>
        <dbReference type="EMBL" id="CAG2213563.1"/>
    </source>
</evidence>
<accession>A0A8S3S5C8</accession>
<dbReference type="Gene3D" id="3.40.50.620">
    <property type="entry name" value="HUPs"/>
    <property type="match status" value="1"/>
</dbReference>
<dbReference type="SUPFAM" id="SSF52374">
    <property type="entry name" value="Nucleotidylyl transferase"/>
    <property type="match status" value="1"/>
</dbReference>
<sequence>MAMVLGKQWLESNTNYQVVAGRLAVAPDGYVQTKSRKTGAKCMKAKHRIKLCELACCEQRDWLAPYHRPVGSAGECGEKTILEMKSQSRDLEDLHVAVIVGADRAMNKSGHAKWHKEFKHITVCIGRKGETARILERYEKDKDSGNVKHKQFCLIPDELDNVSSTAVRQVLAKMEGSESDKEQVMDTLINDGWLLKSQMLYILENEYDLYF</sequence>
<proteinExistence type="predicted"/>
<protein>
    <submittedName>
        <fullName evidence="1">Uncharacterized protein</fullName>
    </submittedName>
</protein>
<name>A0A8S3S5C8_MYTED</name>
<dbReference type="Proteomes" id="UP000683360">
    <property type="component" value="Unassembled WGS sequence"/>
</dbReference>
<dbReference type="EMBL" id="CAJPWZ010001366">
    <property type="protein sequence ID" value="CAG2213563.1"/>
    <property type="molecule type" value="Genomic_DNA"/>
</dbReference>
<reference evidence="1" key="1">
    <citation type="submission" date="2021-03" db="EMBL/GenBank/DDBJ databases">
        <authorList>
            <person name="Bekaert M."/>
        </authorList>
    </citation>
    <scope>NUCLEOTIDE SEQUENCE</scope>
</reference>
<dbReference type="AlphaFoldDB" id="A0A8S3S5C8"/>
<dbReference type="OrthoDB" id="413653at2759"/>